<organism evidence="1 2">
    <name type="scientific">Phytophthora citrophthora</name>
    <dbReference type="NCBI Taxonomy" id="4793"/>
    <lineage>
        <taxon>Eukaryota</taxon>
        <taxon>Sar</taxon>
        <taxon>Stramenopiles</taxon>
        <taxon>Oomycota</taxon>
        <taxon>Peronosporomycetes</taxon>
        <taxon>Peronosporales</taxon>
        <taxon>Peronosporaceae</taxon>
        <taxon>Phytophthora</taxon>
    </lineage>
</organism>
<name>A0AAD9LNZ3_9STRA</name>
<dbReference type="Proteomes" id="UP001259832">
    <property type="component" value="Unassembled WGS sequence"/>
</dbReference>
<proteinExistence type="predicted"/>
<protein>
    <submittedName>
        <fullName evidence="1">Uncharacterized protein</fullName>
    </submittedName>
</protein>
<evidence type="ECO:0000313" key="1">
    <source>
        <dbReference type="EMBL" id="KAK1944393.1"/>
    </source>
</evidence>
<evidence type="ECO:0000313" key="2">
    <source>
        <dbReference type="Proteomes" id="UP001259832"/>
    </source>
</evidence>
<sequence length="310" mass="35072">MDDLQSLGLFQRTREGYLECAFIFLVILMRRIPKIEGEVDNFDDHITDSVSVWQRFEHFVGFYRGVKSFAYHNVPMTLSAFHAGTLFGPIDGVEINEPKSRKVLEAVCQYETKSGSGIYECTTHRDSNKKLSDMNTIILNGPSATAGDLFMSIELTTGCRQVLCNEVLQCKLLQTKKKLRESDYAKERDKAVNLNSDVFLLITSGGTNKFGLSPRCGLVSIAEFQQYFDPFASRAYRRFLVPPDINVVSYRELCRVEGLGAQLAARILAERERGRFSSVEDAVNRLFKNHFCKTANVVRGLYCVARAQLE</sequence>
<reference evidence="1" key="1">
    <citation type="submission" date="2023-08" db="EMBL/GenBank/DDBJ databases">
        <title>Reference Genome Resource for the Citrus Pathogen Phytophthora citrophthora.</title>
        <authorList>
            <person name="Moller H."/>
            <person name="Coetzee B."/>
            <person name="Rose L.J."/>
            <person name="Van Niekerk J.M."/>
        </authorList>
    </citation>
    <scope>NUCLEOTIDE SEQUENCE</scope>
    <source>
        <strain evidence="1">STE-U-9442</strain>
    </source>
</reference>
<dbReference type="Pfam" id="PF12836">
    <property type="entry name" value="HHH_3"/>
    <property type="match status" value="1"/>
</dbReference>
<accession>A0AAD9LNZ3</accession>
<dbReference type="SUPFAM" id="SSF47781">
    <property type="entry name" value="RuvA domain 2-like"/>
    <property type="match status" value="1"/>
</dbReference>
<dbReference type="InterPro" id="IPR010994">
    <property type="entry name" value="RuvA_2-like"/>
</dbReference>
<dbReference type="AlphaFoldDB" id="A0AAD9LNZ3"/>
<comment type="caution">
    <text evidence="1">The sequence shown here is derived from an EMBL/GenBank/DDBJ whole genome shotgun (WGS) entry which is preliminary data.</text>
</comment>
<dbReference type="EMBL" id="JASMQC010000006">
    <property type="protein sequence ID" value="KAK1944393.1"/>
    <property type="molecule type" value="Genomic_DNA"/>
</dbReference>
<gene>
    <name evidence="1" type="ORF">P3T76_004305</name>
</gene>
<keyword evidence="2" id="KW-1185">Reference proteome</keyword>